<protein>
    <recommendedName>
        <fullName evidence="3">Ysc84 actin-binding domain-containing protein</fullName>
    </recommendedName>
</protein>
<accession>A0ABY2WQP7</accession>
<name>A0ABY2WQP7_9FLAO</name>
<keyword evidence="2" id="KW-1185">Reference proteome</keyword>
<organism evidence="1 2">
    <name type="scientific">Flagellimonas algicola</name>
    <dbReference type="NCBI Taxonomy" id="2583815"/>
    <lineage>
        <taxon>Bacteria</taxon>
        <taxon>Pseudomonadati</taxon>
        <taxon>Bacteroidota</taxon>
        <taxon>Flavobacteriia</taxon>
        <taxon>Flavobacteriales</taxon>
        <taxon>Flavobacteriaceae</taxon>
        <taxon>Flagellimonas</taxon>
    </lineage>
</organism>
<comment type="caution">
    <text evidence="1">The sequence shown here is derived from an EMBL/GenBank/DDBJ whole genome shotgun (WGS) entry which is preliminary data.</text>
</comment>
<dbReference type="EMBL" id="VCNI01000001">
    <property type="protein sequence ID" value="TMU57055.1"/>
    <property type="molecule type" value="Genomic_DNA"/>
</dbReference>
<evidence type="ECO:0000313" key="1">
    <source>
        <dbReference type="EMBL" id="TMU57055.1"/>
    </source>
</evidence>
<sequence length="188" mass="20478">MRKMQLRISEMFTVVSVLLLSISMSGQVNGWNPKLESDSEKAMRFVLKKAPKLETFKDEAYGYVVFPKVTKAAIGVGGAAGNGIVYKLNKVVGKAHLKQATVGIQFGGQQYVEVIFFEDRATFVKFTNGKLKFDAQASAVALKSGTSIDAAYQNGVAVFTLTKGGVMYEASLGGQHFKYTPKTDEIPF</sequence>
<dbReference type="Proteomes" id="UP000751614">
    <property type="component" value="Unassembled WGS sequence"/>
</dbReference>
<reference evidence="1 2" key="1">
    <citation type="submission" date="2019-05" db="EMBL/GenBank/DDBJ databases">
        <title>Flagellimonas sp. AsT0115, sp. nov., isolated from a marine red algae, Asparagopsis taxiformis.</title>
        <authorList>
            <person name="Kim J."/>
            <person name="Jeong S.E."/>
            <person name="Jeon C.O."/>
        </authorList>
    </citation>
    <scope>NUCLEOTIDE SEQUENCE [LARGE SCALE GENOMIC DNA]</scope>
    <source>
        <strain evidence="1 2">AsT0115</strain>
    </source>
</reference>
<evidence type="ECO:0000313" key="2">
    <source>
        <dbReference type="Proteomes" id="UP000751614"/>
    </source>
</evidence>
<proteinExistence type="predicted"/>
<evidence type="ECO:0008006" key="3">
    <source>
        <dbReference type="Google" id="ProtNLM"/>
    </source>
</evidence>
<gene>
    <name evidence="1" type="ORF">FGG15_05775</name>
</gene>